<dbReference type="EMBL" id="HACG01032858">
    <property type="protein sequence ID" value="CEK79723.1"/>
    <property type="molecule type" value="Transcribed_RNA"/>
</dbReference>
<reference evidence="2" key="1">
    <citation type="submission" date="2014-12" db="EMBL/GenBank/DDBJ databases">
        <title>Insight into the proteome of Arion vulgaris.</title>
        <authorList>
            <person name="Aradska J."/>
            <person name="Bulat T."/>
            <person name="Smidak R."/>
            <person name="Sarate P."/>
            <person name="Gangsoo J."/>
            <person name="Sialana F."/>
            <person name="Bilban M."/>
            <person name="Lubec G."/>
        </authorList>
    </citation>
    <scope>NUCLEOTIDE SEQUENCE</scope>
    <source>
        <tissue evidence="2">Skin</tissue>
    </source>
</reference>
<sequence>MSNELFCCLCFAVDEEGDVEEKVGMDKKPSNQNQRPVGESLLSSWAHKGPIQVYIAKYNYDPFEFSPNENPEAELPLTAGDYVLVWERWMRMDSLMES</sequence>
<evidence type="ECO:0000313" key="2">
    <source>
        <dbReference type="EMBL" id="CEK79723.1"/>
    </source>
</evidence>
<dbReference type="PANTHER" id="PTHR14234:SF19">
    <property type="entry name" value="RIM-BINDING PROTEIN, ISOFORM F"/>
    <property type="match status" value="1"/>
</dbReference>
<organism evidence="2">
    <name type="scientific">Arion vulgaris</name>
    <dbReference type="NCBI Taxonomy" id="1028688"/>
    <lineage>
        <taxon>Eukaryota</taxon>
        <taxon>Metazoa</taxon>
        <taxon>Spiralia</taxon>
        <taxon>Lophotrochozoa</taxon>
        <taxon>Mollusca</taxon>
        <taxon>Gastropoda</taxon>
        <taxon>Heterobranchia</taxon>
        <taxon>Euthyneura</taxon>
        <taxon>Panpulmonata</taxon>
        <taxon>Eupulmonata</taxon>
        <taxon>Stylommatophora</taxon>
        <taxon>Helicina</taxon>
        <taxon>Arionoidea</taxon>
        <taxon>Arionidae</taxon>
        <taxon>Arion</taxon>
    </lineage>
</organism>
<evidence type="ECO:0008006" key="3">
    <source>
        <dbReference type="Google" id="ProtNLM"/>
    </source>
</evidence>
<dbReference type="InterPro" id="IPR036028">
    <property type="entry name" value="SH3-like_dom_sf"/>
</dbReference>
<dbReference type="AlphaFoldDB" id="A0A0B7AG05"/>
<proteinExistence type="predicted"/>
<accession>A0A0B7AG05</accession>
<protein>
    <recommendedName>
        <fullName evidence="3">SH3 domain-containing protein</fullName>
    </recommendedName>
</protein>
<gene>
    <name evidence="2" type="primary">ORF117065</name>
    <name evidence="1" type="synonym">ORF117019</name>
</gene>
<dbReference type="GO" id="GO:0045202">
    <property type="term" value="C:synapse"/>
    <property type="evidence" value="ECO:0007669"/>
    <property type="project" value="GOC"/>
</dbReference>
<dbReference type="InterPro" id="IPR040325">
    <property type="entry name" value="RIMBP1/2/3"/>
</dbReference>
<dbReference type="SUPFAM" id="SSF50044">
    <property type="entry name" value="SH3-domain"/>
    <property type="match status" value="1"/>
</dbReference>
<dbReference type="PANTHER" id="PTHR14234">
    <property type="entry name" value="RIM BINDING PROTEIN-RELATED"/>
    <property type="match status" value="1"/>
</dbReference>
<dbReference type="GO" id="GO:0007274">
    <property type="term" value="P:neuromuscular synaptic transmission"/>
    <property type="evidence" value="ECO:0007669"/>
    <property type="project" value="TreeGrafter"/>
</dbReference>
<name>A0A0B7AG05_9EUPU</name>
<evidence type="ECO:0000313" key="1">
    <source>
        <dbReference type="EMBL" id="CEK79719.1"/>
    </source>
</evidence>
<dbReference type="Gene3D" id="2.30.30.40">
    <property type="entry name" value="SH3 Domains"/>
    <property type="match status" value="1"/>
</dbReference>
<dbReference type="EMBL" id="HACG01032854">
    <property type="protein sequence ID" value="CEK79719.1"/>
    <property type="molecule type" value="Transcribed_RNA"/>
</dbReference>